<evidence type="ECO:0000256" key="1">
    <source>
        <dbReference type="SAM" id="MobiDB-lite"/>
    </source>
</evidence>
<feature type="region of interest" description="Disordered" evidence="1">
    <location>
        <begin position="271"/>
        <end position="304"/>
    </location>
</feature>
<feature type="compositionally biased region" description="Low complexity" evidence="1">
    <location>
        <begin position="155"/>
        <end position="168"/>
    </location>
</feature>
<evidence type="ECO:0000313" key="2">
    <source>
        <dbReference type="EMBL" id="KAJ5547438.1"/>
    </source>
</evidence>
<dbReference type="AlphaFoldDB" id="A0AAD6GJH4"/>
<organism evidence="2 3">
    <name type="scientific">Penicillium frequentans</name>
    <dbReference type="NCBI Taxonomy" id="3151616"/>
    <lineage>
        <taxon>Eukaryota</taxon>
        <taxon>Fungi</taxon>
        <taxon>Dikarya</taxon>
        <taxon>Ascomycota</taxon>
        <taxon>Pezizomycotina</taxon>
        <taxon>Eurotiomycetes</taxon>
        <taxon>Eurotiomycetidae</taxon>
        <taxon>Eurotiales</taxon>
        <taxon>Aspergillaceae</taxon>
        <taxon>Penicillium</taxon>
    </lineage>
</organism>
<keyword evidence="3" id="KW-1185">Reference proteome</keyword>
<feature type="region of interest" description="Disordered" evidence="1">
    <location>
        <begin position="127"/>
        <end position="185"/>
    </location>
</feature>
<comment type="caution">
    <text evidence="2">The sequence shown here is derived from an EMBL/GenBank/DDBJ whole genome shotgun (WGS) entry which is preliminary data.</text>
</comment>
<gene>
    <name evidence="2" type="ORF">N7494_005023</name>
</gene>
<dbReference type="Proteomes" id="UP001220324">
    <property type="component" value="Unassembled WGS sequence"/>
</dbReference>
<evidence type="ECO:0000313" key="3">
    <source>
        <dbReference type="Proteomes" id="UP001220324"/>
    </source>
</evidence>
<accession>A0AAD6GJH4</accession>
<feature type="compositionally biased region" description="Basic and acidic residues" evidence="1">
    <location>
        <begin position="272"/>
        <end position="282"/>
    </location>
</feature>
<reference evidence="2 3" key="1">
    <citation type="journal article" date="2023" name="IMA Fungus">
        <title>Comparative genomic study of the Penicillium genus elucidates a diverse pangenome and 15 lateral gene transfer events.</title>
        <authorList>
            <person name="Petersen C."/>
            <person name="Sorensen T."/>
            <person name="Nielsen M.R."/>
            <person name="Sondergaard T.E."/>
            <person name="Sorensen J.L."/>
            <person name="Fitzpatrick D.A."/>
            <person name="Frisvad J.C."/>
            <person name="Nielsen K.L."/>
        </authorList>
    </citation>
    <scope>NUCLEOTIDE SEQUENCE [LARGE SCALE GENOMIC DNA]</scope>
    <source>
        <strain evidence="2 3">IBT 35679</strain>
    </source>
</reference>
<proteinExistence type="predicted"/>
<feature type="region of interest" description="Disordered" evidence="1">
    <location>
        <begin position="30"/>
        <end position="55"/>
    </location>
</feature>
<name>A0AAD6GJH4_9EURO</name>
<protein>
    <submittedName>
        <fullName evidence="2">Uncharacterized protein</fullName>
    </submittedName>
</protein>
<sequence>MEILVHVSAPSRAQDDARYRAQVAAILAQSTDTRESQTQSAVHSVSVDRQDSPCGLPRSDHLATPAIPLPESALKPQAIATEIGSSQAVPLDLVRRPVLDSLDSLISVIPESLPDICQASHLDPDPFLGYLDPPKGNNPPKKRRIGSASQEHGLAIPSTTSIATTIAPDSPPPHPDDTHTRASPRPLPTLISTVPCKAPHLPPLPLEIRPPPPPISTLPFTSHITPTLSMLTERLKPTRTYKPRYQTRSLDPLERGYWAVNINIWPENQIGQRKDLENRPDTNADPEPDPQTNVDGPSEADQSRDWDVPIFDRFWSFLSDFVGKDARAGWGVWCFLEHTPLPDSLSTATSGEVAMDRSVPVLLKVYAWGEVAMHMYLLLFLASERRVRKMGPQWRDSSDAVVIQMP</sequence>
<feature type="compositionally biased region" description="Polar residues" evidence="1">
    <location>
        <begin position="30"/>
        <end position="43"/>
    </location>
</feature>
<dbReference type="EMBL" id="JAQIZZ010000003">
    <property type="protein sequence ID" value="KAJ5547438.1"/>
    <property type="molecule type" value="Genomic_DNA"/>
</dbReference>